<keyword evidence="5" id="KW-1185">Reference proteome</keyword>
<dbReference type="EMBL" id="CAXDID020000007">
    <property type="protein sequence ID" value="CAL5976666.1"/>
    <property type="molecule type" value="Genomic_DNA"/>
</dbReference>
<name>A0AA86URW1_9EUKA</name>
<dbReference type="SMART" id="SM00717">
    <property type="entry name" value="SANT"/>
    <property type="match status" value="1"/>
</dbReference>
<feature type="domain" description="Myb-like" evidence="1">
    <location>
        <begin position="2"/>
        <end position="57"/>
    </location>
</feature>
<proteinExistence type="predicted"/>
<dbReference type="Proteomes" id="UP001642409">
    <property type="component" value="Unassembled WGS sequence"/>
</dbReference>
<dbReference type="EMBL" id="CATOUU010000952">
    <property type="protein sequence ID" value="CAI9962201.1"/>
    <property type="molecule type" value="Genomic_DNA"/>
</dbReference>
<dbReference type="InterPro" id="IPR017930">
    <property type="entry name" value="Myb_dom"/>
</dbReference>
<evidence type="ECO:0000313" key="3">
    <source>
        <dbReference type="EMBL" id="CAI9962201.1"/>
    </source>
</evidence>
<dbReference type="PROSITE" id="PS50090">
    <property type="entry name" value="MYB_LIKE"/>
    <property type="match status" value="1"/>
</dbReference>
<dbReference type="AlphaFoldDB" id="A0AA86URW1"/>
<keyword evidence="3" id="KW-0238">DNA-binding</keyword>
<dbReference type="InterPro" id="IPR009057">
    <property type="entry name" value="Homeodomain-like_sf"/>
</dbReference>
<reference evidence="4 5" key="2">
    <citation type="submission" date="2024-07" db="EMBL/GenBank/DDBJ databases">
        <authorList>
            <person name="Akdeniz Z."/>
        </authorList>
    </citation>
    <scope>NUCLEOTIDE SEQUENCE [LARGE SCALE GENOMIC DNA]</scope>
</reference>
<feature type="domain" description="HTH myb-type" evidence="2">
    <location>
        <begin position="2"/>
        <end position="61"/>
    </location>
</feature>
<protein>
    <submittedName>
        <fullName evidence="3">Myb-like DNA-binding domain-containing protein</fullName>
    </submittedName>
    <submittedName>
        <fullName evidence="4">Myb-like_DNA-binding domain-containing protein</fullName>
    </submittedName>
</protein>
<comment type="caution">
    <text evidence="3">The sequence shown here is derived from an EMBL/GenBank/DDBJ whole genome shotgun (WGS) entry which is preliminary data.</text>
</comment>
<dbReference type="SUPFAM" id="SSF46689">
    <property type="entry name" value="Homeodomain-like"/>
    <property type="match status" value="1"/>
</dbReference>
<dbReference type="GO" id="GO:0003677">
    <property type="term" value="F:DNA binding"/>
    <property type="evidence" value="ECO:0007669"/>
    <property type="project" value="UniProtKB-KW"/>
</dbReference>
<dbReference type="InterPro" id="IPR001005">
    <property type="entry name" value="SANT/Myb"/>
</dbReference>
<dbReference type="CDD" id="cd00167">
    <property type="entry name" value="SANT"/>
    <property type="match status" value="1"/>
</dbReference>
<dbReference type="Gene3D" id="1.10.10.60">
    <property type="entry name" value="Homeodomain-like"/>
    <property type="match status" value="1"/>
</dbReference>
<dbReference type="PROSITE" id="PS51294">
    <property type="entry name" value="HTH_MYB"/>
    <property type="match status" value="1"/>
</dbReference>
<sequence>MNRSYKKQEWTNVEREKLIALTEQYRLNSEHIDWSKIASSMENRTDSQCKSYYANIIKPSLNVQIRENHTWTRKELLSLWVMCVNYNADFAIIKKPGTIKQPVFENISIKQMQCQWHQLVQKQKVFYSTYKQIEENEAYIQTLNKKMFVSTSFILRLAFNRKKLMNQMFSVFQSQAEKTDDKGYPLDLMEIKALEKFFLDVDITKVRQFYIKEHERRGIPDIGEPIK</sequence>
<dbReference type="Pfam" id="PF00249">
    <property type="entry name" value="Myb_DNA-binding"/>
    <property type="match status" value="1"/>
</dbReference>
<gene>
    <name evidence="4" type="ORF">HINF_LOCUS3930</name>
    <name evidence="3" type="ORF">HINF_LOCUS49846</name>
</gene>
<evidence type="ECO:0000313" key="4">
    <source>
        <dbReference type="EMBL" id="CAL5976666.1"/>
    </source>
</evidence>
<organism evidence="3">
    <name type="scientific">Hexamita inflata</name>
    <dbReference type="NCBI Taxonomy" id="28002"/>
    <lineage>
        <taxon>Eukaryota</taxon>
        <taxon>Metamonada</taxon>
        <taxon>Diplomonadida</taxon>
        <taxon>Hexamitidae</taxon>
        <taxon>Hexamitinae</taxon>
        <taxon>Hexamita</taxon>
    </lineage>
</organism>
<accession>A0AA86URW1</accession>
<evidence type="ECO:0000313" key="5">
    <source>
        <dbReference type="Proteomes" id="UP001642409"/>
    </source>
</evidence>
<evidence type="ECO:0000259" key="2">
    <source>
        <dbReference type="PROSITE" id="PS51294"/>
    </source>
</evidence>
<reference evidence="3" key="1">
    <citation type="submission" date="2023-06" db="EMBL/GenBank/DDBJ databases">
        <authorList>
            <person name="Kurt Z."/>
        </authorList>
    </citation>
    <scope>NUCLEOTIDE SEQUENCE</scope>
</reference>
<evidence type="ECO:0000259" key="1">
    <source>
        <dbReference type="PROSITE" id="PS50090"/>
    </source>
</evidence>